<reference evidence="2" key="1">
    <citation type="submission" date="2016-11" db="EMBL/GenBank/DDBJ databases">
        <authorList>
            <person name="Varghese N."/>
            <person name="Submissions S."/>
        </authorList>
    </citation>
    <scope>NUCLEOTIDE SEQUENCE [LARGE SCALE GENOMIC DNA]</scope>
    <source>
        <strain evidence="2">CGMCC 1.6496</strain>
    </source>
</reference>
<evidence type="ECO:0008006" key="3">
    <source>
        <dbReference type="Google" id="ProtNLM"/>
    </source>
</evidence>
<accession>A0A1M5XR94</accession>
<sequence length="118" mass="13434">MKKLLILIFLTVTIILLGGCFVKSNEEDFNNNTILKAEKTIESYLSNNFKNIHTITFKKNDYSTPMGGMVISGTVNNNEKATFSIDVDYENDFKIISSAVGKEFPERKEECKEKTCDY</sequence>
<dbReference type="InterPro" id="IPR009881">
    <property type="entry name" value="DUF1433"/>
</dbReference>
<dbReference type="Pfam" id="PF07252">
    <property type="entry name" value="DUF1433"/>
    <property type="match status" value="1"/>
</dbReference>
<keyword evidence="2" id="KW-1185">Reference proteome</keyword>
<protein>
    <recommendedName>
        <fullName evidence="3">DUF1433 domain-containing protein</fullName>
    </recommendedName>
</protein>
<evidence type="ECO:0000313" key="2">
    <source>
        <dbReference type="Proteomes" id="UP000184079"/>
    </source>
</evidence>
<evidence type="ECO:0000313" key="1">
    <source>
        <dbReference type="EMBL" id="SHI02355.1"/>
    </source>
</evidence>
<dbReference type="Proteomes" id="UP000184079">
    <property type="component" value="Unassembled WGS sequence"/>
</dbReference>
<dbReference type="EMBL" id="FQXD01000034">
    <property type="protein sequence ID" value="SHI02355.1"/>
    <property type="molecule type" value="Genomic_DNA"/>
</dbReference>
<name>A0A1M5XR94_9BACI</name>
<organism evidence="1 2">
    <name type="scientific">Virgibacillus chiguensis</name>
    <dbReference type="NCBI Taxonomy" id="411959"/>
    <lineage>
        <taxon>Bacteria</taxon>
        <taxon>Bacillati</taxon>
        <taxon>Bacillota</taxon>
        <taxon>Bacilli</taxon>
        <taxon>Bacillales</taxon>
        <taxon>Bacillaceae</taxon>
        <taxon>Virgibacillus</taxon>
    </lineage>
</organism>
<proteinExistence type="predicted"/>
<gene>
    <name evidence="1" type="ORF">SAMN05421807_1342</name>
</gene>
<dbReference type="Gene3D" id="3.10.450.130">
    <property type="entry name" value="folded 79 residue fragment of lin0334 like domains"/>
    <property type="match status" value="1"/>
</dbReference>
<dbReference type="AlphaFoldDB" id="A0A1M5XR94"/>
<dbReference type="PROSITE" id="PS51257">
    <property type="entry name" value="PROKAR_LIPOPROTEIN"/>
    <property type="match status" value="1"/>
</dbReference>
<dbReference type="OrthoDB" id="2704796at2"/>